<dbReference type="RefSeq" id="XP_052123380.1">
    <property type="nucleotide sequence ID" value="XM_052267420.1"/>
</dbReference>
<name>A0A9C6WYH3_FRAOC</name>
<gene>
    <name evidence="2" type="primary">LOC127749405</name>
</gene>
<accession>A0A9C6WYH3</accession>
<evidence type="ECO:0000313" key="1">
    <source>
        <dbReference type="Proteomes" id="UP000504606"/>
    </source>
</evidence>
<dbReference type="KEGG" id="foc:127749405"/>
<dbReference type="GeneID" id="127749405"/>
<proteinExistence type="predicted"/>
<organism evidence="1 2">
    <name type="scientific">Frankliniella occidentalis</name>
    <name type="common">Western flower thrips</name>
    <name type="synonym">Euthrips occidentalis</name>
    <dbReference type="NCBI Taxonomy" id="133901"/>
    <lineage>
        <taxon>Eukaryota</taxon>
        <taxon>Metazoa</taxon>
        <taxon>Ecdysozoa</taxon>
        <taxon>Arthropoda</taxon>
        <taxon>Hexapoda</taxon>
        <taxon>Insecta</taxon>
        <taxon>Pterygota</taxon>
        <taxon>Neoptera</taxon>
        <taxon>Paraneoptera</taxon>
        <taxon>Thysanoptera</taxon>
        <taxon>Terebrantia</taxon>
        <taxon>Thripoidea</taxon>
        <taxon>Thripidae</taxon>
        <taxon>Frankliniella</taxon>
    </lineage>
</organism>
<dbReference type="AlphaFoldDB" id="A0A9C6WYH3"/>
<sequence length="127" mass="14042">MPGFVLLHNDIYCHKEVLKEALSKSTNCNHIARRLLVGVFKPESLENCTLTGQEWRAGPAGEKKSAEALCKSAVTAIIDYAKSAAVQRKWKVPKADGTIKHSMSCRLGEIKRAIKKDGVAAFKKKYL</sequence>
<keyword evidence="1" id="KW-1185">Reference proteome</keyword>
<reference evidence="2" key="1">
    <citation type="submission" date="2025-08" db="UniProtKB">
        <authorList>
            <consortium name="RefSeq"/>
        </authorList>
    </citation>
    <scope>IDENTIFICATION</scope>
    <source>
        <tissue evidence="2">Whole organism</tissue>
    </source>
</reference>
<dbReference type="OrthoDB" id="7996068at2759"/>
<evidence type="ECO:0000313" key="2">
    <source>
        <dbReference type="RefSeq" id="XP_052123380.1"/>
    </source>
</evidence>
<protein>
    <submittedName>
        <fullName evidence="2">Uncharacterized protein LOC127749405</fullName>
    </submittedName>
</protein>
<dbReference type="Gene3D" id="1.10.10.2590">
    <property type="entry name" value="BEN domain"/>
    <property type="match status" value="1"/>
</dbReference>
<dbReference type="Proteomes" id="UP000504606">
    <property type="component" value="Unplaced"/>
</dbReference>